<organism evidence="4 5">
    <name type="scientific">Abyssobacteria bacterium (strain SURF_5)</name>
    <dbReference type="NCBI Taxonomy" id="2093360"/>
    <lineage>
        <taxon>Bacteria</taxon>
        <taxon>Pseudomonadati</taxon>
        <taxon>Candidatus Hydrogenedentota</taxon>
        <taxon>Candidatus Abyssobacteria</taxon>
    </lineage>
</organism>
<dbReference type="GO" id="GO:0046872">
    <property type="term" value="F:metal ion binding"/>
    <property type="evidence" value="ECO:0007669"/>
    <property type="project" value="UniProtKB-KW"/>
</dbReference>
<evidence type="ECO:0000256" key="1">
    <source>
        <dbReference type="ARBA" id="ARBA00023004"/>
    </source>
</evidence>
<dbReference type="EMBL" id="QZKU01000042">
    <property type="protein sequence ID" value="RJP23881.1"/>
    <property type="molecule type" value="Genomic_DNA"/>
</dbReference>
<evidence type="ECO:0000313" key="4">
    <source>
        <dbReference type="EMBL" id="RJP23881.1"/>
    </source>
</evidence>
<dbReference type="Pfam" id="PF04412">
    <property type="entry name" value="AcnX"/>
    <property type="match status" value="1"/>
</dbReference>
<dbReference type="Proteomes" id="UP000265882">
    <property type="component" value="Unassembled WGS sequence"/>
</dbReference>
<evidence type="ECO:0000313" key="5">
    <source>
        <dbReference type="Proteomes" id="UP000265882"/>
    </source>
</evidence>
<dbReference type="InterPro" id="IPR007506">
    <property type="entry name" value="PMDh-L-like_dom"/>
</dbReference>
<keyword evidence="2" id="KW-0456">Lyase</keyword>
<proteinExistence type="predicted"/>
<dbReference type="GO" id="GO:0051536">
    <property type="term" value="F:iron-sulfur cluster binding"/>
    <property type="evidence" value="ECO:0007669"/>
    <property type="project" value="UniProtKB-KW"/>
</dbReference>
<dbReference type="GO" id="GO:0016829">
    <property type="term" value="F:lyase activity"/>
    <property type="evidence" value="ECO:0007669"/>
    <property type="project" value="UniProtKB-KW"/>
</dbReference>
<sequence length="407" mass="44624">MKLTKQQRAMLEGEQGPIIAMAMNYLVKYGEAMSAEKLIPVQNVHTVFTIPMGGDAEQVVGLLKMFGQHRVKVPTTTHVGFLDFRKWREFGIEESRYELQASLVPIAAQAGIQLTWTCAPEIMGNAPLKGQTCAWMESAAISYANGILGARTNREGAESTMPAAVTGFIPYFGNHITKNRRGTILIEVEADLENLSDWGTLGYFGGEQAGLGVPVFKNCRVPALEEAKELCAALATEGGVGMFHIAGITPEAPTVEAAFQGRKPKSRHKFTNKEKKRIYKRLNNCPSPEVDIVMLGCPHATLTEIVEAAHLLDGRKVSPNTQFWVCTTESIRAYAEKLGYDKMISDAGGKIMADTCPCISQIEMARNKRYMTNSVKQAYYAPGQIGAQVHFANTRDCVEAAIKGRRS</sequence>
<feature type="domain" description="Phosphomevalonate dehydratase large subunit-like" evidence="3">
    <location>
        <begin position="1"/>
        <end position="399"/>
    </location>
</feature>
<dbReference type="InterPro" id="IPR036008">
    <property type="entry name" value="Aconitase_4Fe-4S_dom"/>
</dbReference>
<dbReference type="Gene3D" id="3.30.499.10">
    <property type="entry name" value="Aconitase, domain 3"/>
    <property type="match status" value="1"/>
</dbReference>
<evidence type="ECO:0000256" key="2">
    <source>
        <dbReference type="ARBA" id="ARBA00023239"/>
    </source>
</evidence>
<evidence type="ECO:0000259" key="3">
    <source>
        <dbReference type="Pfam" id="PF04412"/>
    </source>
</evidence>
<dbReference type="PANTHER" id="PTHR36577">
    <property type="entry name" value="DUF521 DOMAIN PROTEIN (AFU_ORTHOLOGUE AFUA_6G00490)"/>
    <property type="match status" value="1"/>
</dbReference>
<dbReference type="AlphaFoldDB" id="A0A3A4P7L2"/>
<dbReference type="InterPro" id="IPR015931">
    <property type="entry name" value="Acnase/IPM_dHydase_lsu_aba_1/3"/>
</dbReference>
<dbReference type="SUPFAM" id="SSF53732">
    <property type="entry name" value="Aconitase iron-sulfur domain"/>
    <property type="match status" value="1"/>
</dbReference>
<comment type="caution">
    <text evidence="4">The sequence shown here is derived from an EMBL/GenBank/DDBJ whole genome shotgun (WGS) entry which is preliminary data.</text>
</comment>
<dbReference type="PANTHER" id="PTHR36577:SF3">
    <property type="entry name" value="DUF521 DOMAIN PROTEIN (AFU_ORTHOLOGUE AFUA_6G00490)"/>
    <property type="match status" value="1"/>
</dbReference>
<protein>
    <submittedName>
        <fullName evidence="4">DUF521 domain-containing protein</fullName>
    </submittedName>
</protein>
<keyword evidence="1" id="KW-0408">Iron</keyword>
<accession>A0A3A4P7L2</accession>
<name>A0A3A4P7L2_ABYX5</name>
<reference evidence="4 5" key="1">
    <citation type="journal article" date="2017" name="ISME J.">
        <title>Energy and carbon metabolisms in a deep terrestrial subsurface fluid microbial community.</title>
        <authorList>
            <person name="Momper L."/>
            <person name="Jungbluth S.P."/>
            <person name="Lee M.D."/>
            <person name="Amend J.P."/>
        </authorList>
    </citation>
    <scope>NUCLEOTIDE SEQUENCE [LARGE SCALE GENOMIC DNA]</scope>
    <source>
        <strain evidence="4">SURF_5</strain>
    </source>
</reference>
<gene>
    <name evidence="4" type="ORF">C4520_05420</name>
</gene>